<evidence type="ECO:0000313" key="10">
    <source>
        <dbReference type="EMBL" id="ADN10204.1"/>
    </source>
</evidence>
<dbReference type="PRINTS" id="PR00344">
    <property type="entry name" value="BCTRLSENSOR"/>
</dbReference>
<dbReference type="Pfam" id="PF02518">
    <property type="entry name" value="HATPase_c"/>
    <property type="match status" value="1"/>
</dbReference>
<dbReference type="eggNOG" id="COG4191">
    <property type="taxonomic scope" value="Bacteria"/>
</dbReference>
<gene>
    <name evidence="10" type="ordered locus">Saut_2162</name>
</gene>
<dbReference type="EC" id="2.7.13.3" evidence="2"/>
<evidence type="ECO:0000256" key="5">
    <source>
        <dbReference type="ARBA" id="ARBA00022741"/>
    </source>
</evidence>
<dbReference type="EMBL" id="CP002205">
    <property type="protein sequence ID" value="ADN10204.1"/>
    <property type="molecule type" value="Genomic_DNA"/>
</dbReference>
<dbReference type="CDD" id="cd00130">
    <property type="entry name" value="PAS"/>
    <property type="match status" value="1"/>
</dbReference>
<dbReference type="Gene3D" id="3.30.450.20">
    <property type="entry name" value="PAS domain"/>
    <property type="match status" value="1"/>
</dbReference>
<dbReference type="InterPro" id="IPR035965">
    <property type="entry name" value="PAS-like_dom_sf"/>
</dbReference>
<dbReference type="SUPFAM" id="SSF55785">
    <property type="entry name" value="PYP-like sensor domain (PAS domain)"/>
    <property type="match status" value="1"/>
</dbReference>
<feature type="domain" description="Histidine kinase" evidence="9">
    <location>
        <begin position="187"/>
        <end position="401"/>
    </location>
</feature>
<comment type="catalytic activity">
    <reaction evidence="1">
        <text>ATP + protein L-histidine = ADP + protein N-phospho-L-histidine.</text>
        <dbReference type="EC" id="2.7.13.3"/>
    </reaction>
</comment>
<keyword evidence="5" id="KW-0547">Nucleotide-binding</keyword>
<dbReference type="InterPro" id="IPR036097">
    <property type="entry name" value="HisK_dim/P_sf"/>
</dbReference>
<evidence type="ECO:0000259" key="9">
    <source>
        <dbReference type="PROSITE" id="PS50109"/>
    </source>
</evidence>
<dbReference type="Proteomes" id="UP000007803">
    <property type="component" value="Chromosome"/>
</dbReference>
<dbReference type="OrthoDB" id="9794419at2"/>
<keyword evidence="7" id="KW-0067">ATP-binding</keyword>
<dbReference type="CDD" id="cd00082">
    <property type="entry name" value="HisKA"/>
    <property type="match status" value="1"/>
</dbReference>
<dbReference type="RefSeq" id="WP_013327957.1">
    <property type="nucleotide sequence ID" value="NC_014506.1"/>
</dbReference>
<dbReference type="AlphaFoldDB" id="E0USB1"/>
<name>E0USB1_SULAO</name>
<dbReference type="InterPro" id="IPR004358">
    <property type="entry name" value="Sig_transdc_His_kin-like_C"/>
</dbReference>
<dbReference type="InterPro" id="IPR003661">
    <property type="entry name" value="HisK_dim/P_dom"/>
</dbReference>
<keyword evidence="8" id="KW-0902">Two-component regulatory system</keyword>
<evidence type="ECO:0000256" key="8">
    <source>
        <dbReference type="ARBA" id="ARBA00023012"/>
    </source>
</evidence>
<protein>
    <recommendedName>
        <fullName evidence="2">histidine kinase</fullName>
        <ecNumber evidence="2">2.7.13.3</ecNumber>
    </recommendedName>
</protein>
<dbReference type="GO" id="GO:0000155">
    <property type="term" value="F:phosphorelay sensor kinase activity"/>
    <property type="evidence" value="ECO:0007669"/>
    <property type="project" value="InterPro"/>
</dbReference>
<dbReference type="SUPFAM" id="SSF55874">
    <property type="entry name" value="ATPase domain of HSP90 chaperone/DNA topoisomerase II/histidine kinase"/>
    <property type="match status" value="1"/>
</dbReference>
<dbReference type="PROSITE" id="PS50109">
    <property type="entry name" value="HIS_KIN"/>
    <property type="match status" value="1"/>
</dbReference>
<keyword evidence="11" id="KW-1185">Reference proteome</keyword>
<dbReference type="SMART" id="SM00387">
    <property type="entry name" value="HATPase_c"/>
    <property type="match status" value="1"/>
</dbReference>
<dbReference type="InterPro" id="IPR036890">
    <property type="entry name" value="HATPase_C_sf"/>
</dbReference>
<dbReference type="STRING" id="563040.Saut_2162"/>
<evidence type="ECO:0000256" key="7">
    <source>
        <dbReference type="ARBA" id="ARBA00022840"/>
    </source>
</evidence>
<sequence>MAQNKTKQHFRQLDVDKEILSVINNGVIILNDQLQIHYYNKWMQLHTKFKENDVLGKKLYEIFPTINKKTLKRKIQTAFTIQTPTFYTASSSHYLIPIKINQIKNSLFKYMQQDVSIIPFKQDKQFVAVIITDQTIMANTNALLQTNIQKVKELNEALIKEKEITEFQHKQLLSNSRSAAMGEMISMIAHQWRQPLSLINTVIATLKIKKELGILDNKIIDNSINKIEKTTNFLSSTIDDFRDYFKPNKIAAKVNISNLFEKSLFFLKSELKQLDIEYDINIDPDISIVTYKNELLQTILNILKNSIDAFKENNIKNKKISVIVVNNKESVLITIEDNAGGIRIDNLQKVFEPYFSTKSKNGTGLGLYMCKTIINEHLHGNISLNSNTNGTKVAIQLPNKV</sequence>
<dbReference type="SUPFAM" id="SSF47384">
    <property type="entry name" value="Homodimeric domain of signal transducing histidine kinase"/>
    <property type="match status" value="1"/>
</dbReference>
<evidence type="ECO:0000313" key="11">
    <source>
        <dbReference type="Proteomes" id="UP000007803"/>
    </source>
</evidence>
<dbReference type="InterPro" id="IPR003594">
    <property type="entry name" value="HATPase_dom"/>
</dbReference>
<keyword evidence="6 10" id="KW-0418">Kinase</keyword>
<dbReference type="SMART" id="SM00091">
    <property type="entry name" value="PAS"/>
    <property type="match status" value="1"/>
</dbReference>
<dbReference type="KEGG" id="sua:Saut_2162"/>
<dbReference type="HOGENOM" id="CLU_000445_133_4_7"/>
<organism evidence="10 11">
    <name type="scientific">Sulfurimonas autotrophica (strain ATCC BAA-671 / DSM 16294 / JCM 11897 / OK10)</name>
    <dbReference type="NCBI Taxonomy" id="563040"/>
    <lineage>
        <taxon>Bacteria</taxon>
        <taxon>Pseudomonadati</taxon>
        <taxon>Campylobacterota</taxon>
        <taxon>Epsilonproteobacteria</taxon>
        <taxon>Campylobacterales</taxon>
        <taxon>Sulfurimonadaceae</taxon>
        <taxon>Sulfurimonas</taxon>
    </lineage>
</organism>
<evidence type="ECO:0000256" key="4">
    <source>
        <dbReference type="ARBA" id="ARBA00022679"/>
    </source>
</evidence>
<keyword evidence="4" id="KW-0808">Transferase</keyword>
<reference evidence="11" key="1">
    <citation type="journal article" date="2010" name="Stand. Genomic Sci.">
        <title>Complete genome sequence of Sulfurimonas autotrophica type strain (OK10).</title>
        <authorList>
            <person name="Sikorski J."/>
            <person name="Munk C."/>
            <person name="Lapidus A."/>
            <person name="Djao O."/>
            <person name="Lucas S."/>
            <person name="Glavina Del Rio T."/>
            <person name="Nolan M."/>
            <person name="Tice H."/>
            <person name="Han C."/>
            <person name="Cheng J."/>
            <person name="Tapia R."/>
            <person name="Goodwin L."/>
            <person name="Pitluck S."/>
            <person name="Liolios K."/>
            <person name="Ivanova N."/>
            <person name="Mavromatis K."/>
            <person name="Mikhailova N."/>
            <person name="Pati A."/>
            <person name="Sims D."/>
            <person name="Meincke L."/>
            <person name="Brettin T."/>
            <person name="Detter J."/>
            <person name="Chen A."/>
            <person name="Palaniappan K."/>
            <person name="Land M."/>
            <person name="Hauser L."/>
            <person name="Chang Y."/>
            <person name="Jeffries C."/>
            <person name="Rohde M."/>
            <person name="Lang E."/>
            <person name="Spring S."/>
            <person name="Goker M."/>
            <person name="Woyke T."/>
            <person name="Bristow J."/>
            <person name="Eisen J."/>
            <person name="Markowitz V."/>
            <person name="Hugenholtz P."/>
            <person name="Kyrpides N."/>
            <person name="Klenk H."/>
        </authorList>
    </citation>
    <scope>NUCLEOTIDE SEQUENCE [LARGE SCALE GENOMIC DNA]</scope>
    <source>
        <strain evidence="11">ATCC BAA-671 / DSM 16294 / JCM 11897 / OK10</strain>
    </source>
</reference>
<dbReference type="Gene3D" id="3.30.565.10">
    <property type="entry name" value="Histidine kinase-like ATPase, C-terminal domain"/>
    <property type="match status" value="1"/>
</dbReference>
<evidence type="ECO:0000256" key="3">
    <source>
        <dbReference type="ARBA" id="ARBA00022553"/>
    </source>
</evidence>
<dbReference type="PANTHER" id="PTHR43065">
    <property type="entry name" value="SENSOR HISTIDINE KINASE"/>
    <property type="match status" value="1"/>
</dbReference>
<evidence type="ECO:0000256" key="6">
    <source>
        <dbReference type="ARBA" id="ARBA00022777"/>
    </source>
</evidence>
<dbReference type="GO" id="GO:0005524">
    <property type="term" value="F:ATP binding"/>
    <property type="evidence" value="ECO:0007669"/>
    <property type="project" value="UniProtKB-KW"/>
</dbReference>
<dbReference type="InterPro" id="IPR000014">
    <property type="entry name" value="PAS"/>
</dbReference>
<proteinExistence type="predicted"/>
<accession>E0USB1</accession>
<dbReference type="Gene3D" id="1.10.287.130">
    <property type="match status" value="1"/>
</dbReference>
<keyword evidence="3" id="KW-0597">Phosphoprotein</keyword>
<dbReference type="PANTHER" id="PTHR43065:SF10">
    <property type="entry name" value="PEROXIDE STRESS-ACTIVATED HISTIDINE KINASE MAK3"/>
    <property type="match status" value="1"/>
</dbReference>
<dbReference type="InterPro" id="IPR005467">
    <property type="entry name" value="His_kinase_dom"/>
</dbReference>
<evidence type="ECO:0000256" key="2">
    <source>
        <dbReference type="ARBA" id="ARBA00012438"/>
    </source>
</evidence>
<evidence type="ECO:0000256" key="1">
    <source>
        <dbReference type="ARBA" id="ARBA00000085"/>
    </source>
</evidence>